<evidence type="ECO:0000313" key="2">
    <source>
        <dbReference type="Proteomes" id="UP000054279"/>
    </source>
</evidence>
<dbReference type="EMBL" id="KN837104">
    <property type="protein sequence ID" value="KIJ47053.1"/>
    <property type="molecule type" value="Genomic_DNA"/>
</dbReference>
<reference evidence="1 2" key="1">
    <citation type="submission" date="2014-06" db="EMBL/GenBank/DDBJ databases">
        <title>Evolutionary Origins and Diversification of the Mycorrhizal Mutualists.</title>
        <authorList>
            <consortium name="DOE Joint Genome Institute"/>
            <consortium name="Mycorrhizal Genomics Consortium"/>
            <person name="Kohler A."/>
            <person name="Kuo A."/>
            <person name="Nagy L.G."/>
            <person name="Floudas D."/>
            <person name="Copeland A."/>
            <person name="Barry K.W."/>
            <person name="Cichocki N."/>
            <person name="Veneault-Fourrey C."/>
            <person name="LaButti K."/>
            <person name="Lindquist E.A."/>
            <person name="Lipzen A."/>
            <person name="Lundell T."/>
            <person name="Morin E."/>
            <person name="Murat C."/>
            <person name="Riley R."/>
            <person name="Ohm R."/>
            <person name="Sun H."/>
            <person name="Tunlid A."/>
            <person name="Henrissat B."/>
            <person name="Grigoriev I.V."/>
            <person name="Hibbett D.S."/>
            <person name="Martin F."/>
        </authorList>
    </citation>
    <scope>NUCLEOTIDE SEQUENCE [LARGE SCALE GENOMIC DNA]</scope>
    <source>
        <strain evidence="1 2">SS14</strain>
    </source>
</reference>
<dbReference type="HOGENOM" id="CLU_1338264_0_0_1"/>
<dbReference type="AlphaFoldDB" id="A0A0C9W5J0"/>
<dbReference type="Proteomes" id="UP000054279">
    <property type="component" value="Unassembled WGS sequence"/>
</dbReference>
<proteinExistence type="predicted"/>
<protein>
    <submittedName>
        <fullName evidence="1">Uncharacterized protein</fullName>
    </submittedName>
</protein>
<name>A0A0C9W5J0_SPHS4</name>
<accession>A0A0C9W5J0</accession>
<keyword evidence="2" id="KW-1185">Reference proteome</keyword>
<evidence type="ECO:0000313" key="1">
    <source>
        <dbReference type="EMBL" id="KIJ47053.1"/>
    </source>
</evidence>
<organism evidence="1 2">
    <name type="scientific">Sphaerobolus stellatus (strain SS14)</name>
    <dbReference type="NCBI Taxonomy" id="990650"/>
    <lineage>
        <taxon>Eukaryota</taxon>
        <taxon>Fungi</taxon>
        <taxon>Dikarya</taxon>
        <taxon>Basidiomycota</taxon>
        <taxon>Agaricomycotina</taxon>
        <taxon>Agaricomycetes</taxon>
        <taxon>Phallomycetidae</taxon>
        <taxon>Geastrales</taxon>
        <taxon>Sphaerobolaceae</taxon>
        <taxon>Sphaerobolus</taxon>
    </lineage>
</organism>
<gene>
    <name evidence="1" type="ORF">M422DRAFT_249368</name>
</gene>
<sequence>MGFNNLTSFITRFWFDQSFTCYRYIYNKNIKGKITPFNAALSKYTPGHLPIHNHRSTQCRVSSENSNNAATNCKLHSYTVQISYRRSESSQSNFCSRYSHFACLGLHASDKDKIFHEEGHKNPLNEGDPHPESVRDTLYEVSDYWCDTLQATPDAWSTVVVEKLTEERIIEFGYCTKLSKAAPLDLYIRSHYLAATNRVLLLDAI</sequence>